<evidence type="ECO:0000313" key="2">
    <source>
        <dbReference type="EMBL" id="GAA4489436.1"/>
    </source>
</evidence>
<reference evidence="3" key="1">
    <citation type="journal article" date="2019" name="Int. J. Syst. Evol. Microbiol.">
        <title>The Global Catalogue of Microorganisms (GCM) 10K type strain sequencing project: providing services to taxonomists for standard genome sequencing and annotation.</title>
        <authorList>
            <consortium name="The Broad Institute Genomics Platform"/>
            <consortium name="The Broad Institute Genome Sequencing Center for Infectious Disease"/>
            <person name="Wu L."/>
            <person name="Ma J."/>
        </authorList>
    </citation>
    <scope>NUCLEOTIDE SEQUENCE [LARGE SCALE GENOMIC DNA]</scope>
    <source>
        <strain evidence="3">JCM 32206</strain>
    </source>
</reference>
<comment type="caution">
    <text evidence="2">The sequence shown here is derived from an EMBL/GenBank/DDBJ whole genome shotgun (WGS) entry which is preliminary data.</text>
</comment>
<gene>
    <name evidence="2" type="ORF">GCM10023094_51040</name>
</gene>
<proteinExistence type="predicted"/>
<evidence type="ECO:0000313" key="3">
    <source>
        <dbReference type="Proteomes" id="UP001501183"/>
    </source>
</evidence>
<protein>
    <submittedName>
        <fullName evidence="2">Uncharacterized protein</fullName>
    </submittedName>
</protein>
<keyword evidence="3" id="KW-1185">Reference proteome</keyword>
<sequence>MASSRSDGARESPWGPLASAPVATDRRTDAPLLGVLTSDTLGALNTFAGRSFSLDAFRANMFDRLTPPMRLLDAYDVETLSPGLASALALPGSCSRWGSNPDGAVAHPRVTACSAGSSIQFRAATRTVALNTSTASRGRLAINGSTISFSTRLTGNTAQ</sequence>
<evidence type="ECO:0000256" key="1">
    <source>
        <dbReference type="SAM" id="MobiDB-lite"/>
    </source>
</evidence>
<name>A0ABP8PQ21_9NOCA</name>
<organism evidence="2 3">
    <name type="scientific">Rhodococcus olei</name>
    <dbReference type="NCBI Taxonomy" id="2161675"/>
    <lineage>
        <taxon>Bacteria</taxon>
        <taxon>Bacillati</taxon>
        <taxon>Actinomycetota</taxon>
        <taxon>Actinomycetes</taxon>
        <taxon>Mycobacteriales</taxon>
        <taxon>Nocardiaceae</taxon>
        <taxon>Rhodococcus</taxon>
    </lineage>
</organism>
<feature type="region of interest" description="Disordered" evidence="1">
    <location>
        <begin position="1"/>
        <end position="21"/>
    </location>
</feature>
<dbReference type="EMBL" id="BAABFB010000075">
    <property type="protein sequence ID" value="GAA4489436.1"/>
    <property type="molecule type" value="Genomic_DNA"/>
</dbReference>
<accession>A0ABP8PQ21</accession>
<dbReference type="Proteomes" id="UP001501183">
    <property type="component" value="Unassembled WGS sequence"/>
</dbReference>